<dbReference type="CDD" id="cd09212">
    <property type="entry name" value="PUB"/>
    <property type="match status" value="4"/>
</dbReference>
<dbReference type="SUPFAM" id="SSF47473">
    <property type="entry name" value="EF-hand"/>
    <property type="match status" value="2"/>
</dbReference>
<feature type="compositionally biased region" description="Basic and acidic residues" evidence="4">
    <location>
        <begin position="444"/>
        <end position="461"/>
    </location>
</feature>
<dbReference type="SMART" id="SM00580">
    <property type="entry name" value="PUG"/>
    <property type="match status" value="2"/>
</dbReference>
<evidence type="ECO:0000256" key="2">
    <source>
        <dbReference type="PROSITE-ProRule" id="PRU00221"/>
    </source>
</evidence>
<evidence type="ECO:0000313" key="7">
    <source>
        <dbReference type="Proteomes" id="UP001363151"/>
    </source>
</evidence>
<dbReference type="Gene3D" id="2.130.10.10">
    <property type="entry name" value="YVTN repeat-like/Quinoprotein amine dehydrogenase"/>
    <property type="match status" value="1"/>
</dbReference>
<dbReference type="Proteomes" id="UP001363151">
    <property type="component" value="Unassembled WGS sequence"/>
</dbReference>
<feature type="region of interest" description="Disordered" evidence="4">
    <location>
        <begin position="1239"/>
        <end position="1274"/>
    </location>
</feature>
<dbReference type="EMBL" id="JBBJCI010000438">
    <property type="protein sequence ID" value="KAK7230293.1"/>
    <property type="molecule type" value="Genomic_DNA"/>
</dbReference>
<dbReference type="InterPro" id="IPR011992">
    <property type="entry name" value="EF-hand-dom_pair"/>
</dbReference>
<evidence type="ECO:0000259" key="5">
    <source>
        <dbReference type="PROSITE" id="PS50222"/>
    </source>
</evidence>
<dbReference type="Pfam" id="PF13499">
    <property type="entry name" value="EF-hand_7"/>
    <property type="match status" value="1"/>
</dbReference>
<reference evidence="6 7" key="1">
    <citation type="submission" date="2024-03" db="EMBL/GenBank/DDBJ databases">
        <title>Aureococcus anophagefferens CCMP1851 and Kratosvirus quantuckense: Draft genome of a second virus-susceptible host strain in the model system.</title>
        <authorList>
            <person name="Chase E."/>
            <person name="Truchon A.R."/>
            <person name="Schepens W."/>
            <person name="Wilhelm S.W."/>
        </authorList>
    </citation>
    <scope>NUCLEOTIDE SEQUENCE [LARGE SCALE GENOMIC DNA]</scope>
    <source>
        <strain evidence="6 7">CCMP1851</strain>
    </source>
</reference>
<feature type="domain" description="EF-hand" evidence="5">
    <location>
        <begin position="813"/>
        <end position="848"/>
    </location>
</feature>
<feature type="region of interest" description="Disordered" evidence="4">
    <location>
        <begin position="1137"/>
        <end position="1182"/>
    </location>
</feature>
<dbReference type="Gene3D" id="1.10.238.10">
    <property type="entry name" value="EF-hand"/>
    <property type="match status" value="2"/>
</dbReference>
<feature type="coiled-coil region" evidence="3">
    <location>
        <begin position="1202"/>
        <end position="1239"/>
    </location>
</feature>
<feature type="coiled-coil region" evidence="3">
    <location>
        <begin position="746"/>
        <end position="773"/>
    </location>
</feature>
<keyword evidence="3" id="KW-0175">Coiled coil</keyword>
<organism evidence="6 7">
    <name type="scientific">Aureococcus anophagefferens</name>
    <name type="common">Harmful bloom alga</name>
    <dbReference type="NCBI Taxonomy" id="44056"/>
    <lineage>
        <taxon>Eukaryota</taxon>
        <taxon>Sar</taxon>
        <taxon>Stramenopiles</taxon>
        <taxon>Ochrophyta</taxon>
        <taxon>Pelagophyceae</taxon>
        <taxon>Pelagomonadales</taxon>
        <taxon>Pelagomonadaceae</taxon>
        <taxon>Aureococcus</taxon>
    </lineage>
</organism>
<keyword evidence="7" id="KW-1185">Reference proteome</keyword>
<dbReference type="InterPro" id="IPR015943">
    <property type="entry name" value="WD40/YVTN_repeat-like_dom_sf"/>
</dbReference>
<dbReference type="InterPro" id="IPR018247">
    <property type="entry name" value="EF_Hand_1_Ca_BS"/>
</dbReference>
<dbReference type="SUPFAM" id="SSF50978">
    <property type="entry name" value="WD40 repeat-like"/>
    <property type="match status" value="1"/>
</dbReference>
<feature type="region of interest" description="Disordered" evidence="4">
    <location>
        <begin position="51"/>
        <end position="71"/>
    </location>
</feature>
<dbReference type="PROSITE" id="PS00018">
    <property type="entry name" value="EF_HAND_1"/>
    <property type="match status" value="2"/>
</dbReference>
<feature type="domain" description="EF-hand" evidence="5">
    <location>
        <begin position="849"/>
        <end position="884"/>
    </location>
</feature>
<evidence type="ECO:0000313" key="6">
    <source>
        <dbReference type="EMBL" id="KAK7230293.1"/>
    </source>
</evidence>
<evidence type="ECO:0000256" key="3">
    <source>
        <dbReference type="SAM" id="Coils"/>
    </source>
</evidence>
<gene>
    <name evidence="6" type="ORF">SO694_00181013</name>
</gene>
<dbReference type="InterPro" id="IPR002048">
    <property type="entry name" value="EF_hand_dom"/>
</dbReference>
<evidence type="ECO:0000256" key="4">
    <source>
        <dbReference type="SAM" id="MobiDB-lite"/>
    </source>
</evidence>
<dbReference type="PROSITE" id="PS50082">
    <property type="entry name" value="WD_REPEATS_2"/>
    <property type="match status" value="1"/>
</dbReference>
<dbReference type="SMART" id="SM00320">
    <property type="entry name" value="WD40"/>
    <property type="match status" value="1"/>
</dbReference>
<protein>
    <recommendedName>
        <fullName evidence="5">EF-hand domain-containing protein</fullName>
    </recommendedName>
</protein>
<dbReference type="InterPro" id="IPR036322">
    <property type="entry name" value="WD40_repeat_dom_sf"/>
</dbReference>
<dbReference type="InterPro" id="IPR036339">
    <property type="entry name" value="PUB-like_dom_sf"/>
</dbReference>
<feature type="region of interest" description="Disordered" evidence="4">
    <location>
        <begin position="443"/>
        <end position="474"/>
    </location>
</feature>
<dbReference type="InterPro" id="IPR018997">
    <property type="entry name" value="PUB_domain"/>
</dbReference>
<name>A0ABR1FGC1_AURAN</name>
<dbReference type="PROSITE" id="PS50294">
    <property type="entry name" value="WD_REPEATS_REGION"/>
    <property type="match status" value="1"/>
</dbReference>
<keyword evidence="2" id="KW-0853">WD repeat</keyword>
<dbReference type="CDD" id="cd00051">
    <property type="entry name" value="EFh"/>
    <property type="match status" value="1"/>
</dbReference>
<feature type="compositionally biased region" description="Basic and acidic residues" evidence="4">
    <location>
        <begin position="54"/>
        <end position="65"/>
    </location>
</feature>
<dbReference type="PANTHER" id="PTHR23153">
    <property type="entry name" value="UBX-RELATED"/>
    <property type="match status" value="1"/>
</dbReference>
<dbReference type="Pfam" id="PF09409">
    <property type="entry name" value="PUB"/>
    <property type="match status" value="1"/>
</dbReference>
<dbReference type="InterPro" id="IPR001680">
    <property type="entry name" value="WD40_rpt"/>
</dbReference>
<keyword evidence="1" id="KW-0106">Calcium</keyword>
<sequence length="2154" mass="233224">MSDDDHDGGLEAERDMKVEALLMGKWLKGRVLRVGRDGEVDLELDDGTELENVDESKLRRPREPSGKLSSRKRASSWECLEALAVDAHARRGGGGRRPLLRGDVERERDELRRLEKLLGKEHARALRGAFDKADSMREGELDVDDCLAAFSLLHRVAVRSDVLDWLRKRGRRSRSRRTLDFLEFAKCFAGIFHDPTAGPDPASRTAGGRAPGDGPALFADEAAIAAEWARTLGRKQLLKLEDAFKRRCAPHTAARGGAASLGKARLGLPVDDLRSVFRDVGFDIAPSRLQLVLKDSGLKRDDFLSFVEFVSAYHALFVASQRGRAPTDATASALDNVRPPARAVDGADGPLRPLAEIASVVFAEEKWEGTPLQHGSLVRRLCVGRSVRIGELVRHVRDAFEALDADRLGQLPASRAETILHKCKLDTKKHHALRDAVLRAFQRPADDHDDRSDREEAKGDAGSDGDYDDDASRRQKKSKKYAPFTLAEFFSIAGHLVEAAGETEATVASAFARLRLTSTPAEVRAAGELAARYVANAVEFPASTQYWRVATDNAAFASRIGRLRGGKELMAAIGFGQRVVDATSSSGSKKREWLAIKGTVADARHRPLDRLPGDTVMLLKARLQEIEVSLATHLGAPSVHAALREMREHKCGPGDLKAAADLAHKLVTNVLKNPGDPRVYRVRAENGVLAKAVLRHTGGAALLRSVGFGPDATKAFFVLELRGQADLPKASQRRDFSFPKLDGETEAFLYRALADLEDALRSLEKDVDELEAKGTKGAGRKVVGKDRAGKIVKTSGVSELESMLRRGTHVQQAQLQMARRAFAAYDVDGDGAVTRSDLKTVFTKLGKPSDGEALDRWIAKHDADRDGTVSLSDFLNALAPMFALSVSKKKAAKEAADFGVAAAVGTLRVSCTLREAANVCAHVLRTLKRIIDAPSDGNHWRVKLSDAAFERAVGRHAGGVSLMVACGFQLEENGAVLALRSRGGEKWASVPADVLEELRLVRAELQGRATALDHPTVSDVRAVTAGIHGLGGDVNTWVTIVSICIKYLRNVLEHPTADKYRRLSTSNRVFQEKILAVPGGLKLFVALGFREADGGLFVLPKDAPLPELEARALELEAALPYLKERAALDAAAAAGRKVDKRPKSATTTAVPAATKERPKSAAPSFANAARSTMPARSSTARAHRQREAAVAEKKRALEAKKLRDAEVAKAKAEHEAVKAKKLADRLASQLHELKTAKKTVAPRRAYEEEPAQKPMKFSGARPSKSSRLDPRKEHDKTFLRPEYAPAHAPQQGPVVDGQLRPEGVTDVKTSLTEPAKAGATVLHVASNAGWKVGWKARVGHVGGLQEEKFVSRLGSIHLSGPLQYNHGVGAPVVMFRATAKERDTFRRAAAILFVHNDVLKPAIDRACALGERLLASREAQARFDARAVPRSTVLAHAVFARDGAGLAGSVAPLGSLLLREARGDDEALVSFGDGFTLSDLRRLFDRVDKDRTGFLTPAMVASATQADADVAALFGDLALEAHRDLDFVDDVLPRFYRRDARDVARVPLRAATSRAEGAWAWRLADGARADLGLAFRCHQTDDGYLSADALPAVFRDLEGALGSGEAHAMACARDDYGALLTFADLVDLRAKHCGDLGVPVDHEGRYLGGGINGWRRHVLWTLRPLWVGAVAEASRAAGRSLDGAPGPAFVEKLRQAADVRPFLNLEVRRDANLRDVFADVATSSFDPTHDCFLTWRHVEALVFGDVAAPGKSRKPSPPAELFRAGPSPVVASLAGAPTFRGPAAEEASADLALVREAPPRRPGVLEVVVDDALHVVFSLTDDGVLDSWDAVSKMRNGSTPLLVVTPERTPRYEEGDGADDDGDAAPLPKKLAQRLLALEPASQILSFHAGARTLCVNTTAGDGCLRFHEVATFGRTARVRLELPPMRDFRLGFFDDPEACHLPNPEWSSVGALARYEFVAEDGVVVGSVHGDAALRAFDARSGLLCQIMPGHAAAVSCLCVLPALRLCATGSVDATLRVWDRQRRLAARSGAAGPDFVRKAREILGAAAQAVGLEPGWRLGTITSIFEASEITGEGDLVEVEFDDDGSLELWDPLKVHEAPSENNASTYARAKIAKHARVAVYHDRRRASVAKLFGSLDARAGRDRVRRVRRQR</sequence>
<proteinExistence type="predicted"/>
<dbReference type="PANTHER" id="PTHR23153:SF38">
    <property type="entry name" value="UBX DOMAIN-CONTAINING PROTEIN 6"/>
    <property type="match status" value="1"/>
</dbReference>
<dbReference type="Gene3D" id="1.20.58.2190">
    <property type="match status" value="4"/>
</dbReference>
<evidence type="ECO:0000256" key="1">
    <source>
        <dbReference type="ARBA" id="ARBA00022837"/>
    </source>
</evidence>
<accession>A0ABR1FGC1</accession>
<dbReference type="SMART" id="SM00054">
    <property type="entry name" value="EFh"/>
    <property type="match status" value="5"/>
</dbReference>
<dbReference type="PROSITE" id="PS50222">
    <property type="entry name" value="EF_HAND_2"/>
    <property type="match status" value="2"/>
</dbReference>
<dbReference type="SUPFAM" id="SSF143503">
    <property type="entry name" value="PUG domain-like"/>
    <property type="match status" value="4"/>
</dbReference>
<comment type="caution">
    <text evidence="6">The sequence shown here is derived from an EMBL/GenBank/DDBJ whole genome shotgun (WGS) entry which is preliminary data.</text>
</comment>
<feature type="repeat" description="WD" evidence="2">
    <location>
        <begin position="1989"/>
        <end position="2021"/>
    </location>
</feature>